<gene>
    <name evidence="2" type="ORF">DR999_PMT00329</name>
</gene>
<reference evidence="2 3" key="1">
    <citation type="submission" date="2019-04" db="EMBL/GenBank/DDBJ databases">
        <title>Draft genome of the big-headed turtle Platysternon megacephalum.</title>
        <authorList>
            <person name="Gong S."/>
        </authorList>
    </citation>
    <scope>NUCLEOTIDE SEQUENCE [LARGE SCALE GENOMIC DNA]</scope>
    <source>
        <strain evidence="2">DO16091913</strain>
        <tissue evidence="2">Muscle</tissue>
    </source>
</reference>
<evidence type="ECO:0000256" key="1">
    <source>
        <dbReference type="SAM" id="MobiDB-lite"/>
    </source>
</evidence>
<organism evidence="2 3">
    <name type="scientific">Platysternon megacephalum</name>
    <name type="common">big-headed turtle</name>
    <dbReference type="NCBI Taxonomy" id="55544"/>
    <lineage>
        <taxon>Eukaryota</taxon>
        <taxon>Metazoa</taxon>
        <taxon>Chordata</taxon>
        <taxon>Craniata</taxon>
        <taxon>Vertebrata</taxon>
        <taxon>Euteleostomi</taxon>
        <taxon>Archelosauria</taxon>
        <taxon>Testudinata</taxon>
        <taxon>Testudines</taxon>
        <taxon>Cryptodira</taxon>
        <taxon>Durocryptodira</taxon>
        <taxon>Testudinoidea</taxon>
        <taxon>Platysternidae</taxon>
        <taxon>Platysternon</taxon>
    </lineage>
</organism>
<protein>
    <submittedName>
        <fullName evidence="2">Zinc finger and BTB domain-containing protein 1</fullName>
    </submittedName>
</protein>
<name>A0A4D9EZ28_9SAUR</name>
<feature type="region of interest" description="Disordered" evidence="1">
    <location>
        <begin position="69"/>
        <end position="102"/>
    </location>
</feature>
<comment type="caution">
    <text evidence="2">The sequence shown here is derived from an EMBL/GenBank/DDBJ whole genome shotgun (WGS) entry which is preliminary data.</text>
</comment>
<sequence length="102" mass="11653">MIPLLYAVHARQQPPDIIVVHFGENDVGMCKGVKLMLRARRDLRLILALFPGVKIVWSDMLQHRVCQGTMRPPPQGEQSKEVCEHRGGQIPWDHRRGSNFTS</sequence>
<evidence type="ECO:0000313" key="3">
    <source>
        <dbReference type="Proteomes" id="UP000297703"/>
    </source>
</evidence>
<keyword evidence="3" id="KW-1185">Reference proteome</keyword>
<dbReference type="SUPFAM" id="SSF52266">
    <property type="entry name" value="SGNH hydrolase"/>
    <property type="match status" value="1"/>
</dbReference>
<dbReference type="OrthoDB" id="9909727at2759"/>
<dbReference type="EMBL" id="QXTE01000002">
    <property type="protein sequence ID" value="TFK15926.1"/>
    <property type="molecule type" value="Genomic_DNA"/>
</dbReference>
<evidence type="ECO:0000313" key="2">
    <source>
        <dbReference type="EMBL" id="TFK15926.1"/>
    </source>
</evidence>
<proteinExistence type="predicted"/>
<dbReference type="AlphaFoldDB" id="A0A4D9EZ28"/>
<accession>A0A4D9EZ28</accession>
<dbReference type="Proteomes" id="UP000297703">
    <property type="component" value="Unassembled WGS sequence"/>
</dbReference>
<feature type="compositionally biased region" description="Basic and acidic residues" evidence="1">
    <location>
        <begin position="78"/>
        <end position="96"/>
    </location>
</feature>
<reference evidence="2 3" key="2">
    <citation type="submission" date="2019-04" db="EMBL/GenBank/DDBJ databases">
        <title>The genome sequence of big-headed turtle.</title>
        <authorList>
            <person name="Gong S."/>
        </authorList>
    </citation>
    <scope>NUCLEOTIDE SEQUENCE [LARGE SCALE GENOMIC DNA]</scope>
    <source>
        <strain evidence="2">DO16091913</strain>
        <tissue evidence="2">Muscle</tissue>
    </source>
</reference>